<keyword evidence="1" id="KW-0732">Signal</keyword>
<accession>A0A3N1KSD8</accession>
<comment type="caution">
    <text evidence="2">The sequence shown here is derived from an EMBL/GenBank/DDBJ whole genome shotgun (WGS) entry which is preliminary data.</text>
</comment>
<dbReference type="OrthoDB" id="9915061at2"/>
<organism evidence="2 3">
    <name type="scientific">Stella humosa</name>
    <dbReference type="NCBI Taxonomy" id="94"/>
    <lineage>
        <taxon>Bacteria</taxon>
        <taxon>Pseudomonadati</taxon>
        <taxon>Pseudomonadota</taxon>
        <taxon>Alphaproteobacteria</taxon>
        <taxon>Rhodospirillales</taxon>
        <taxon>Stellaceae</taxon>
        <taxon>Stella</taxon>
    </lineage>
</organism>
<evidence type="ECO:0000256" key="1">
    <source>
        <dbReference type="SAM" id="SignalP"/>
    </source>
</evidence>
<dbReference type="Proteomes" id="UP000278222">
    <property type="component" value="Unassembled WGS sequence"/>
</dbReference>
<protein>
    <submittedName>
        <fullName evidence="2">Uncharacterized protein</fullName>
    </submittedName>
</protein>
<sequence length="342" mass="36646">MRGLAGATVLLAAAVAAPAAARADCRPAPEALAQFRLAEETRIAADRQRTEQLVHRVLGTGVELAFGAVRQRVPQYGDWAYGWVESYVTSYELVIRGLLAGLQAGAVPWDPVVRAAVVDEMRRFVFDRFDMLVVRPAELPQRLQAEWEAASAIADGEWRLAHDRARAARDHFRAEHCPSSPDETPLPGDDPDGILRTRDGLPLDGASPIQALYRLEGIGHADAIFLRSTRPFGARLAILLARVSEAGSALALSSALGIGGLSGPTAGFVSALAAVWTLDWAINRGDELLHRDTMEQELRQLVSDIEREMLAGMLDTLAEALAAGADAELAQLAAIGAAPPTQ</sequence>
<keyword evidence="3" id="KW-1185">Reference proteome</keyword>
<feature type="chain" id="PRO_5017930157" evidence="1">
    <location>
        <begin position="20"/>
        <end position="342"/>
    </location>
</feature>
<dbReference type="AlphaFoldDB" id="A0A3N1KSD8"/>
<gene>
    <name evidence="2" type="ORF">EDC65_5361</name>
</gene>
<proteinExistence type="predicted"/>
<evidence type="ECO:0000313" key="2">
    <source>
        <dbReference type="EMBL" id="ROP81026.1"/>
    </source>
</evidence>
<evidence type="ECO:0000313" key="3">
    <source>
        <dbReference type="Proteomes" id="UP000278222"/>
    </source>
</evidence>
<dbReference type="EMBL" id="RJKX01000019">
    <property type="protein sequence ID" value="ROP81026.1"/>
    <property type="molecule type" value="Genomic_DNA"/>
</dbReference>
<reference evidence="2 3" key="1">
    <citation type="submission" date="2018-11" db="EMBL/GenBank/DDBJ databases">
        <title>Genomic Encyclopedia of Type Strains, Phase IV (KMG-IV): sequencing the most valuable type-strain genomes for metagenomic binning, comparative biology and taxonomic classification.</title>
        <authorList>
            <person name="Goeker M."/>
        </authorList>
    </citation>
    <scope>NUCLEOTIDE SEQUENCE [LARGE SCALE GENOMIC DNA]</scope>
    <source>
        <strain evidence="2 3">DSM 5900</strain>
    </source>
</reference>
<dbReference type="RefSeq" id="WP_148071389.1">
    <property type="nucleotide sequence ID" value="NZ_AP019700.1"/>
</dbReference>
<feature type="signal peptide" evidence="1">
    <location>
        <begin position="1"/>
        <end position="19"/>
    </location>
</feature>
<name>A0A3N1KSD8_9PROT</name>